<proteinExistence type="predicted"/>
<keyword evidence="4" id="KW-0472">Membrane</keyword>
<dbReference type="Proteomes" id="UP000623467">
    <property type="component" value="Unassembled WGS sequence"/>
</dbReference>
<dbReference type="AlphaFoldDB" id="A0A8H7D4R8"/>
<accession>A0A8H7D4R8</accession>
<evidence type="ECO:0000313" key="6">
    <source>
        <dbReference type="EMBL" id="KAF7358886.1"/>
    </source>
</evidence>
<reference evidence="6" key="1">
    <citation type="submission" date="2020-05" db="EMBL/GenBank/DDBJ databases">
        <title>Mycena genomes resolve the evolution of fungal bioluminescence.</title>
        <authorList>
            <person name="Tsai I.J."/>
        </authorList>
    </citation>
    <scope>NUCLEOTIDE SEQUENCE</scope>
    <source>
        <strain evidence="6">160909Yilan</strain>
    </source>
</reference>
<dbReference type="GO" id="GO:0005886">
    <property type="term" value="C:plasma membrane"/>
    <property type="evidence" value="ECO:0007669"/>
    <property type="project" value="TreeGrafter"/>
</dbReference>
<evidence type="ECO:0000256" key="2">
    <source>
        <dbReference type="ARBA" id="ARBA00022692"/>
    </source>
</evidence>
<organism evidence="6 7">
    <name type="scientific">Mycena sanguinolenta</name>
    <dbReference type="NCBI Taxonomy" id="230812"/>
    <lineage>
        <taxon>Eukaryota</taxon>
        <taxon>Fungi</taxon>
        <taxon>Dikarya</taxon>
        <taxon>Basidiomycota</taxon>
        <taxon>Agaricomycotina</taxon>
        <taxon>Agaricomycetes</taxon>
        <taxon>Agaricomycetidae</taxon>
        <taxon>Agaricales</taxon>
        <taxon>Marasmiineae</taxon>
        <taxon>Mycenaceae</taxon>
        <taxon>Mycena</taxon>
    </lineage>
</organism>
<evidence type="ECO:0000256" key="3">
    <source>
        <dbReference type="ARBA" id="ARBA00022989"/>
    </source>
</evidence>
<dbReference type="GO" id="GO:0015355">
    <property type="term" value="F:secondary active monocarboxylate transmembrane transporter activity"/>
    <property type="evidence" value="ECO:0007669"/>
    <property type="project" value="TreeGrafter"/>
</dbReference>
<keyword evidence="7" id="KW-1185">Reference proteome</keyword>
<comment type="caution">
    <text evidence="6">The sequence shown here is derived from an EMBL/GenBank/DDBJ whole genome shotgun (WGS) entry which is preliminary data.</text>
</comment>
<feature type="region of interest" description="Disordered" evidence="5">
    <location>
        <begin position="229"/>
        <end position="266"/>
    </location>
</feature>
<feature type="compositionally biased region" description="Basic and acidic residues" evidence="5">
    <location>
        <begin position="245"/>
        <end position="265"/>
    </location>
</feature>
<evidence type="ECO:0000256" key="1">
    <source>
        <dbReference type="ARBA" id="ARBA00004141"/>
    </source>
</evidence>
<sequence>MPHHVCGLYQTDERSGLAAGAFCVQFGMQGTWGVIPIHLAEMAPPAFRATFPGVVYQLGNMVSSASAQIESGVRFLPLGPDAPLDAEPGGDHLKTTVKSEVVPDYAKVQGILIGVMAAFVLFITIIGPEVGSGSGSAGGVEAKVKKRVKERVTRGVGRRQTRRIPLLRLLFFCAFFHVEKCGPHVLLRRRLPFLSTFFLCFSPPFINAHTLITTSLPRNHGSHFEKHRAAFDEGGGGDDAYIDQDSEKQDSEKGTEERPSTEKPHPVLLRSSFIRPWM</sequence>
<dbReference type="EMBL" id="JACAZH010000009">
    <property type="protein sequence ID" value="KAF7358886.1"/>
    <property type="molecule type" value="Genomic_DNA"/>
</dbReference>
<evidence type="ECO:0000313" key="7">
    <source>
        <dbReference type="Proteomes" id="UP000623467"/>
    </source>
</evidence>
<keyword evidence="2" id="KW-0812">Transmembrane</keyword>
<dbReference type="OrthoDB" id="5296287at2759"/>
<dbReference type="PANTHER" id="PTHR23508:SF10">
    <property type="entry name" value="CARBOXYLIC ACID TRANSPORTER PROTEIN HOMOLOG"/>
    <property type="match status" value="1"/>
</dbReference>
<name>A0A8H7D4R8_9AGAR</name>
<dbReference type="GO" id="GO:0035879">
    <property type="term" value="P:plasma membrane lactate transport"/>
    <property type="evidence" value="ECO:0007669"/>
    <property type="project" value="TreeGrafter"/>
</dbReference>
<evidence type="ECO:0000256" key="4">
    <source>
        <dbReference type="ARBA" id="ARBA00023136"/>
    </source>
</evidence>
<gene>
    <name evidence="6" type="ORF">MSAN_01228900</name>
</gene>
<keyword evidence="3" id="KW-1133">Transmembrane helix</keyword>
<dbReference type="PANTHER" id="PTHR23508">
    <property type="entry name" value="CARBOXYLIC ACID TRANSPORTER PROTEIN HOMOLOG"/>
    <property type="match status" value="1"/>
</dbReference>
<evidence type="ECO:0000256" key="5">
    <source>
        <dbReference type="SAM" id="MobiDB-lite"/>
    </source>
</evidence>
<comment type="subcellular location">
    <subcellularLocation>
        <location evidence="1">Membrane</location>
        <topology evidence="1">Multi-pass membrane protein</topology>
    </subcellularLocation>
</comment>
<protein>
    <submittedName>
        <fullName evidence="6">MFS domain-containing protein</fullName>
    </submittedName>
</protein>